<accession>A0A6J5LX56</accession>
<evidence type="ECO:0000313" key="1">
    <source>
        <dbReference type="EMBL" id="CAB4137687.1"/>
    </source>
</evidence>
<protein>
    <submittedName>
        <fullName evidence="1">Uncharacterized protein</fullName>
    </submittedName>
</protein>
<reference evidence="1" key="1">
    <citation type="submission" date="2020-04" db="EMBL/GenBank/DDBJ databases">
        <authorList>
            <person name="Chiriac C."/>
            <person name="Salcher M."/>
            <person name="Ghai R."/>
            <person name="Kavagutti S V."/>
        </authorList>
    </citation>
    <scope>NUCLEOTIDE SEQUENCE</scope>
</reference>
<name>A0A6J5LX56_9CAUD</name>
<gene>
    <name evidence="1" type="ORF">UFOVP328_53</name>
</gene>
<organism evidence="1">
    <name type="scientific">uncultured Caudovirales phage</name>
    <dbReference type="NCBI Taxonomy" id="2100421"/>
    <lineage>
        <taxon>Viruses</taxon>
        <taxon>Duplodnaviria</taxon>
        <taxon>Heunggongvirae</taxon>
        <taxon>Uroviricota</taxon>
        <taxon>Caudoviricetes</taxon>
        <taxon>Peduoviridae</taxon>
        <taxon>Maltschvirus</taxon>
        <taxon>Maltschvirus maltsch</taxon>
    </lineage>
</organism>
<sequence>MGFIKRWDVDDIATQLHRMGTEAASPYNDGWTASTCKYELYQLKCLIDDIYRKLPTFAGEDEWEKQRVAELLKRKQ</sequence>
<dbReference type="EMBL" id="LR796341">
    <property type="protein sequence ID" value="CAB4137687.1"/>
    <property type="molecule type" value="Genomic_DNA"/>
</dbReference>
<proteinExistence type="predicted"/>